<accession>A0A816ARM1</accession>
<dbReference type="AlphaFoldDB" id="A0A816ARM1"/>
<dbReference type="InterPro" id="IPR047131">
    <property type="entry name" value="RBFOX1-like"/>
</dbReference>
<feature type="domain" description="RRM" evidence="10">
    <location>
        <begin position="227"/>
        <end position="303"/>
    </location>
</feature>
<evidence type="ECO:0000313" key="12">
    <source>
        <dbReference type="EMBL" id="CAF1599283.1"/>
    </source>
</evidence>
<dbReference type="GO" id="GO:0005634">
    <property type="term" value="C:nucleus"/>
    <property type="evidence" value="ECO:0007669"/>
    <property type="project" value="UniProtKB-SubCell"/>
</dbReference>
<protein>
    <recommendedName>
        <fullName evidence="10">RRM domain-containing protein</fullName>
    </recommendedName>
</protein>
<proteinExistence type="predicted"/>
<evidence type="ECO:0000256" key="5">
    <source>
        <dbReference type="ARBA" id="ARBA00022884"/>
    </source>
</evidence>
<keyword evidence="3" id="KW-0963">Cytoplasm</keyword>
<dbReference type="PROSITE" id="PS50102">
    <property type="entry name" value="RRM"/>
    <property type="match status" value="1"/>
</dbReference>
<comment type="caution">
    <text evidence="12">The sequence shown here is derived from an EMBL/GenBank/DDBJ whole genome shotgun (WGS) entry which is preliminary data.</text>
</comment>
<evidence type="ECO:0000256" key="9">
    <source>
        <dbReference type="SAM" id="MobiDB-lite"/>
    </source>
</evidence>
<dbReference type="CDD" id="cd12407">
    <property type="entry name" value="RRM_FOX1_like"/>
    <property type="match status" value="1"/>
</dbReference>
<dbReference type="FunFam" id="3.30.70.330:FF:000375">
    <property type="entry name" value="RNA binding fox-1 homolog 1"/>
    <property type="match status" value="1"/>
</dbReference>
<gene>
    <name evidence="11" type="ORF">CJN711_LOCUS16393</name>
    <name evidence="12" type="ORF">KQP761_LOCUS22067</name>
</gene>
<evidence type="ECO:0000256" key="1">
    <source>
        <dbReference type="ARBA" id="ARBA00004123"/>
    </source>
</evidence>
<dbReference type="GO" id="GO:0005737">
    <property type="term" value="C:cytoplasm"/>
    <property type="evidence" value="ECO:0007669"/>
    <property type="project" value="UniProtKB-SubCell"/>
</dbReference>
<keyword evidence="7" id="KW-0539">Nucleus</keyword>
<evidence type="ECO:0000259" key="10">
    <source>
        <dbReference type="PROSITE" id="PS50102"/>
    </source>
</evidence>
<dbReference type="OrthoDB" id="5382468at2759"/>
<feature type="region of interest" description="Disordered" evidence="9">
    <location>
        <begin position="73"/>
        <end position="118"/>
    </location>
</feature>
<dbReference type="SUPFAM" id="SSF54928">
    <property type="entry name" value="RNA-binding domain, RBD"/>
    <property type="match status" value="1"/>
</dbReference>
<organism evidence="12 13">
    <name type="scientific">Rotaria magnacalcarata</name>
    <dbReference type="NCBI Taxonomy" id="392030"/>
    <lineage>
        <taxon>Eukaryota</taxon>
        <taxon>Metazoa</taxon>
        <taxon>Spiralia</taxon>
        <taxon>Gnathifera</taxon>
        <taxon>Rotifera</taxon>
        <taxon>Eurotatoria</taxon>
        <taxon>Bdelloidea</taxon>
        <taxon>Philodinida</taxon>
        <taxon>Philodinidae</taxon>
        <taxon>Rotaria</taxon>
    </lineage>
</organism>
<feature type="compositionally biased region" description="Low complexity" evidence="9">
    <location>
        <begin position="73"/>
        <end position="98"/>
    </location>
</feature>
<dbReference type="Gene3D" id="3.30.70.330">
    <property type="match status" value="1"/>
</dbReference>
<dbReference type="Proteomes" id="UP000663834">
    <property type="component" value="Unassembled WGS sequence"/>
</dbReference>
<dbReference type="PANTHER" id="PTHR15597">
    <property type="entry name" value="ATAXIN 2-BINDING PROTEIN 1-RELATED"/>
    <property type="match status" value="1"/>
</dbReference>
<evidence type="ECO:0000256" key="7">
    <source>
        <dbReference type="ARBA" id="ARBA00023242"/>
    </source>
</evidence>
<feature type="region of interest" description="Disordered" evidence="9">
    <location>
        <begin position="207"/>
        <end position="226"/>
    </location>
</feature>
<sequence>MLLISPTMLATSSSLSVNSRNNNNTTTMINAPTTSLLTKNNLLAFHHFQQHLDATSSNLPLVPTLLAAAAASSTPSSSSSSSTITTTTSNGNGTTSNTVNHPHLVHPSSYMTTASSADSSSSQHHAYAYANMVATTGNKLPNPPANLVVDSISHLPELINVQSSSSIIESTTTNSNTQPISCNELITNENIQSNSSLSQSPQLTNTIIQNGTSSTTGSTTSSGSVQKRLHVSNIPFRFRDEDLKAMFAQFGEIIDTEIIFNERGSKGFGFVTFASSDDADVAREKLHGAVVEGRKIEVNMATARSQPKPKPIVANPFGIMMNTRQRPTLIQATRAATAFTTGLTLPGGYTIYPDQLAALSGLATYPISAQPQHSVRYITTSSPHGLSATGQPTGTYTIGVLPMGNGVGGPTGYIFNGPPTTNMASAAAQLGPLTPSAAVGSSLPVYRTMFSSTPAQLIYFCFRHAYPETAYITATPTGTIGPITGMRSNVRYAPY</sequence>
<dbReference type="GO" id="GO:0007399">
    <property type="term" value="P:nervous system development"/>
    <property type="evidence" value="ECO:0007669"/>
    <property type="project" value="InterPro"/>
</dbReference>
<evidence type="ECO:0000256" key="3">
    <source>
        <dbReference type="ARBA" id="ARBA00022490"/>
    </source>
</evidence>
<dbReference type="SMART" id="SM00360">
    <property type="entry name" value="RRM"/>
    <property type="match status" value="1"/>
</dbReference>
<evidence type="ECO:0000256" key="8">
    <source>
        <dbReference type="PROSITE-ProRule" id="PRU00176"/>
    </source>
</evidence>
<dbReference type="InterPro" id="IPR000504">
    <property type="entry name" value="RRM_dom"/>
</dbReference>
<dbReference type="InterPro" id="IPR034237">
    <property type="entry name" value="FOX1_RRM"/>
</dbReference>
<evidence type="ECO:0000256" key="4">
    <source>
        <dbReference type="ARBA" id="ARBA00022664"/>
    </source>
</evidence>
<dbReference type="EMBL" id="CAJNOV010007570">
    <property type="protein sequence ID" value="CAF1289912.1"/>
    <property type="molecule type" value="Genomic_DNA"/>
</dbReference>
<feature type="compositionally biased region" description="Low complexity" evidence="9">
    <location>
        <begin position="108"/>
        <end position="118"/>
    </location>
</feature>
<reference evidence="12" key="1">
    <citation type="submission" date="2021-02" db="EMBL/GenBank/DDBJ databases">
        <authorList>
            <person name="Nowell W R."/>
        </authorList>
    </citation>
    <scope>NUCLEOTIDE SEQUENCE</scope>
</reference>
<evidence type="ECO:0000256" key="2">
    <source>
        <dbReference type="ARBA" id="ARBA00004496"/>
    </source>
</evidence>
<dbReference type="GO" id="GO:0006397">
    <property type="term" value="P:mRNA processing"/>
    <property type="evidence" value="ECO:0007669"/>
    <property type="project" value="UniProtKB-KW"/>
</dbReference>
<evidence type="ECO:0000256" key="6">
    <source>
        <dbReference type="ARBA" id="ARBA00023187"/>
    </source>
</evidence>
<comment type="subcellular location">
    <subcellularLocation>
        <location evidence="2">Cytoplasm</location>
    </subcellularLocation>
    <subcellularLocation>
        <location evidence="1">Nucleus</location>
    </subcellularLocation>
</comment>
<evidence type="ECO:0000313" key="13">
    <source>
        <dbReference type="Proteomes" id="UP000663834"/>
    </source>
</evidence>
<name>A0A816ARM1_9BILA</name>
<keyword evidence="5 8" id="KW-0694">RNA-binding</keyword>
<dbReference type="GO" id="GO:0000381">
    <property type="term" value="P:regulation of alternative mRNA splicing, via spliceosome"/>
    <property type="evidence" value="ECO:0007669"/>
    <property type="project" value="InterPro"/>
</dbReference>
<dbReference type="Proteomes" id="UP000663855">
    <property type="component" value="Unassembled WGS sequence"/>
</dbReference>
<dbReference type="GO" id="GO:0008380">
    <property type="term" value="P:RNA splicing"/>
    <property type="evidence" value="ECO:0007669"/>
    <property type="project" value="UniProtKB-KW"/>
</dbReference>
<feature type="compositionally biased region" description="Low complexity" evidence="9">
    <location>
        <begin position="207"/>
        <end position="224"/>
    </location>
</feature>
<dbReference type="EMBL" id="CAJNOW010011571">
    <property type="protein sequence ID" value="CAF1599283.1"/>
    <property type="molecule type" value="Genomic_DNA"/>
</dbReference>
<dbReference type="InterPro" id="IPR012677">
    <property type="entry name" value="Nucleotide-bd_a/b_plait_sf"/>
</dbReference>
<evidence type="ECO:0000313" key="11">
    <source>
        <dbReference type="EMBL" id="CAF1289912.1"/>
    </source>
</evidence>
<dbReference type="InterPro" id="IPR035979">
    <property type="entry name" value="RBD_domain_sf"/>
</dbReference>
<dbReference type="Pfam" id="PF00076">
    <property type="entry name" value="RRM_1"/>
    <property type="match status" value="1"/>
</dbReference>
<dbReference type="PANTHER" id="PTHR15597:SF22">
    <property type="entry name" value="RNA-BINDING FOX PROTEIN 1, ISOFORM H"/>
    <property type="match status" value="1"/>
</dbReference>
<keyword evidence="4" id="KW-0507">mRNA processing</keyword>
<dbReference type="GO" id="GO:0003729">
    <property type="term" value="F:mRNA binding"/>
    <property type="evidence" value="ECO:0007669"/>
    <property type="project" value="TreeGrafter"/>
</dbReference>
<keyword evidence="6" id="KW-0508">mRNA splicing</keyword>